<reference evidence="1" key="2">
    <citation type="journal article" date="2015" name="Data Brief">
        <title>Shoot transcriptome of the giant reed, Arundo donax.</title>
        <authorList>
            <person name="Barrero R.A."/>
            <person name="Guerrero F.D."/>
            <person name="Moolhuijzen P."/>
            <person name="Goolsby J.A."/>
            <person name="Tidwell J."/>
            <person name="Bellgard S.E."/>
            <person name="Bellgard M.I."/>
        </authorList>
    </citation>
    <scope>NUCLEOTIDE SEQUENCE</scope>
    <source>
        <tissue evidence="1">Shoot tissue taken approximately 20 cm above the soil surface</tissue>
    </source>
</reference>
<accession>A0A0A8ZPI6</accession>
<dbReference type="AlphaFoldDB" id="A0A0A8ZPI6"/>
<organism evidence="1">
    <name type="scientific">Arundo donax</name>
    <name type="common">Giant reed</name>
    <name type="synonym">Donax arundinaceus</name>
    <dbReference type="NCBI Taxonomy" id="35708"/>
    <lineage>
        <taxon>Eukaryota</taxon>
        <taxon>Viridiplantae</taxon>
        <taxon>Streptophyta</taxon>
        <taxon>Embryophyta</taxon>
        <taxon>Tracheophyta</taxon>
        <taxon>Spermatophyta</taxon>
        <taxon>Magnoliopsida</taxon>
        <taxon>Liliopsida</taxon>
        <taxon>Poales</taxon>
        <taxon>Poaceae</taxon>
        <taxon>PACMAD clade</taxon>
        <taxon>Arundinoideae</taxon>
        <taxon>Arundineae</taxon>
        <taxon>Arundo</taxon>
    </lineage>
</organism>
<protein>
    <submittedName>
        <fullName evidence="1">Uncharacterized protein</fullName>
    </submittedName>
</protein>
<proteinExistence type="predicted"/>
<reference evidence="1" key="1">
    <citation type="submission" date="2014-09" db="EMBL/GenBank/DDBJ databases">
        <authorList>
            <person name="Magalhaes I.L.F."/>
            <person name="Oliveira U."/>
            <person name="Santos F.R."/>
            <person name="Vidigal T.H.D.A."/>
            <person name="Brescovit A.D."/>
            <person name="Santos A.J."/>
        </authorList>
    </citation>
    <scope>NUCLEOTIDE SEQUENCE</scope>
    <source>
        <tissue evidence="1">Shoot tissue taken approximately 20 cm above the soil surface</tissue>
    </source>
</reference>
<name>A0A0A8ZPI6_ARUDO</name>
<sequence length="35" mass="3903">MHFFPSETCLLIEGFCAQNSSPGFCFKFLDLISTA</sequence>
<evidence type="ECO:0000313" key="1">
    <source>
        <dbReference type="EMBL" id="JAD41344.1"/>
    </source>
</evidence>
<dbReference type="EMBL" id="GBRH01256551">
    <property type="protein sequence ID" value="JAD41344.1"/>
    <property type="molecule type" value="Transcribed_RNA"/>
</dbReference>